<comment type="caution">
    <text evidence="3">The sequence shown here is derived from an EMBL/GenBank/DDBJ whole genome shotgun (WGS) entry which is preliminary data.</text>
</comment>
<protein>
    <submittedName>
        <fullName evidence="3">Mannose-6-phosphate isomerase class I</fullName>
    </submittedName>
</protein>
<dbReference type="CDD" id="cd07010">
    <property type="entry name" value="cupin_PMI_type_I_N_bac"/>
    <property type="match status" value="1"/>
</dbReference>
<dbReference type="GO" id="GO:0046872">
    <property type="term" value="F:metal ion binding"/>
    <property type="evidence" value="ECO:0007669"/>
    <property type="project" value="UniProtKB-KW"/>
</dbReference>
<dbReference type="PANTHER" id="PTHR42742">
    <property type="entry name" value="TRANSCRIPTIONAL REPRESSOR MPRA"/>
    <property type="match status" value="1"/>
</dbReference>
<dbReference type="SUPFAM" id="SSF51182">
    <property type="entry name" value="RmlC-like cupins"/>
    <property type="match status" value="1"/>
</dbReference>
<keyword evidence="1" id="KW-0479">Metal-binding</keyword>
<gene>
    <name evidence="3" type="ORF">EDD31_2902</name>
</gene>
<reference evidence="3 4" key="1">
    <citation type="submission" date="2018-11" db="EMBL/GenBank/DDBJ databases">
        <title>Sequencing the genomes of 1000 actinobacteria strains.</title>
        <authorList>
            <person name="Klenk H.-P."/>
        </authorList>
    </citation>
    <scope>NUCLEOTIDE SEQUENCE [LARGE SCALE GENOMIC DNA]</scope>
    <source>
        <strain evidence="3 4">DSM 11294</strain>
    </source>
</reference>
<evidence type="ECO:0000256" key="1">
    <source>
        <dbReference type="ARBA" id="ARBA00022723"/>
    </source>
</evidence>
<dbReference type="InterPro" id="IPR011051">
    <property type="entry name" value="RmlC_Cupin_sf"/>
</dbReference>
<dbReference type="AlphaFoldDB" id="A0A3N2BGW0"/>
<proteinExistence type="predicted"/>
<dbReference type="RefSeq" id="WP_211336134.1">
    <property type="nucleotide sequence ID" value="NZ_RKHK01000001.1"/>
</dbReference>
<keyword evidence="2" id="KW-0862">Zinc</keyword>
<dbReference type="InterPro" id="IPR014710">
    <property type="entry name" value="RmlC-like_jellyroll"/>
</dbReference>
<dbReference type="Gene3D" id="2.60.120.10">
    <property type="entry name" value="Jelly Rolls"/>
    <property type="match status" value="1"/>
</dbReference>
<sequence length="599" mass="66711">MHRSGPNYDVDPRLPQPPGTAVWVGADAFAELAATAGTLERPVVVVDCYPGVDEAAVLEALSAHFDDVISVPEAAARPIDEIDALIARNIGTDRVFGYVTKHQLADLYDVALLAGLRDRLTARTGAVVLVGWGAALAAEDADLIVLADLPRWEIQQRMRSGMPNWRRENRDEDILRKYKRGFFVDWRIADRHKTTLYDRLDYFLDTTTSVEDARLITGDAFRAALDGAVRRPFRVVPYFDPGVWGGHWMQERLGINGDVPNYAWAFDCVPEENSLALDVGGIRVEMPAANLVLHRPVELLGPGTFAQFGADFPIRFDFLDTMGGGNLSLQVHPLTGYIQDRFGMKYTQDESYYMLDVGEGGGVYLGIKPGVDPDAMFEDLERSNRGERSFPAEKYVNRFPATKHDHVLIPAGTVHCSTRNTMVLEISSTAFLFTFKMWDWDRVGLDGKPRPTHLEHARRNVQWERDTEWVTRNLINRVEVLEEGDGYRVEQTGLHELEFITTLRHWFSVPTSRHTASTVHVLNLVEGAAAVVESPDGAFSPFEVHYAETFIVPATVGPYVVRPADGVSRCATMTAFVRGTEDPHGVAGAGLRCTTRAQE</sequence>
<evidence type="ECO:0000313" key="3">
    <source>
        <dbReference type="EMBL" id="ROR74486.1"/>
    </source>
</evidence>
<evidence type="ECO:0000313" key="4">
    <source>
        <dbReference type="Proteomes" id="UP000280668"/>
    </source>
</evidence>
<name>A0A3N2BGW0_9MICO</name>
<organism evidence="3 4">
    <name type="scientific">Bogoriella caseilytica</name>
    <dbReference type="NCBI Taxonomy" id="56055"/>
    <lineage>
        <taxon>Bacteria</taxon>
        <taxon>Bacillati</taxon>
        <taxon>Actinomycetota</taxon>
        <taxon>Actinomycetes</taxon>
        <taxon>Micrococcales</taxon>
        <taxon>Bogoriellaceae</taxon>
        <taxon>Bogoriella</taxon>
    </lineage>
</organism>
<dbReference type="InterPro" id="IPR051804">
    <property type="entry name" value="Carb_Metab_Reg_Kinase/Isom"/>
</dbReference>
<dbReference type="EMBL" id="RKHK01000001">
    <property type="protein sequence ID" value="ROR74486.1"/>
    <property type="molecule type" value="Genomic_DNA"/>
</dbReference>
<keyword evidence="4" id="KW-1185">Reference proteome</keyword>
<keyword evidence="3" id="KW-0413">Isomerase</keyword>
<dbReference type="GO" id="GO:0016853">
    <property type="term" value="F:isomerase activity"/>
    <property type="evidence" value="ECO:0007669"/>
    <property type="project" value="UniProtKB-KW"/>
</dbReference>
<evidence type="ECO:0000256" key="2">
    <source>
        <dbReference type="ARBA" id="ARBA00022833"/>
    </source>
</evidence>
<accession>A0A3N2BGW0</accession>
<dbReference type="Proteomes" id="UP000280668">
    <property type="component" value="Unassembled WGS sequence"/>
</dbReference>
<dbReference type="PANTHER" id="PTHR42742:SF3">
    <property type="entry name" value="FRUCTOKINASE"/>
    <property type="match status" value="1"/>
</dbReference>